<feature type="active site" description="Proton donor/acceptor" evidence="9">
    <location>
        <position position="279"/>
    </location>
</feature>
<evidence type="ECO:0000256" key="4">
    <source>
        <dbReference type="ARBA" id="ARBA00022723"/>
    </source>
</evidence>
<dbReference type="AlphaFoldDB" id="A0A9W6T1X2"/>
<evidence type="ECO:0000259" key="12">
    <source>
        <dbReference type="Pfam" id="PF01979"/>
    </source>
</evidence>
<name>A0A9W6T1X2_CANBO</name>
<dbReference type="Gene3D" id="3.20.20.140">
    <property type="entry name" value="Metal-dependent hydrolases"/>
    <property type="match status" value="1"/>
</dbReference>
<dbReference type="CDD" id="cd00854">
    <property type="entry name" value="NagA"/>
    <property type="match status" value="1"/>
</dbReference>
<evidence type="ECO:0000256" key="6">
    <source>
        <dbReference type="ARBA" id="ARBA00023277"/>
    </source>
</evidence>
<feature type="binding site" evidence="10">
    <location>
        <begin position="225"/>
        <end position="226"/>
    </location>
    <ligand>
        <name>substrate</name>
    </ligand>
</feature>
<dbReference type="PANTHER" id="PTHR11113">
    <property type="entry name" value="N-ACETYLGLUCOSAMINE-6-PHOSPHATE DEACETYLASE"/>
    <property type="match status" value="1"/>
</dbReference>
<evidence type="ECO:0000256" key="8">
    <source>
        <dbReference type="PIRNR" id="PIRNR038994"/>
    </source>
</evidence>
<dbReference type="GO" id="GO:0008448">
    <property type="term" value="F:N-acetylglucosamine-6-phosphate deacetylase activity"/>
    <property type="evidence" value="ECO:0007669"/>
    <property type="project" value="UniProtKB-UniRule"/>
</dbReference>
<evidence type="ECO:0000256" key="3">
    <source>
        <dbReference type="ARBA" id="ARBA00018029"/>
    </source>
</evidence>
<dbReference type="EMBL" id="BSXN01001130">
    <property type="protein sequence ID" value="GME71720.1"/>
    <property type="molecule type" value="Genomic_DNA"/>
</dbReference>
<dbReference type="NCBIfam" id="TIGR00221">
    <property type="entry name" value="nagA"/>
    <property type="match status" value="1"/>
</dbReference>
<dbReference type="Proteomes" id="UP001165120">
    <property type="component" value="Unassembled WGS sequence"/>
</dbReference>
<keyword evidence="5 8" id="KW-0378">Hydrolase</keyword>
<keyword evidence="14" id="KW-1185">Reference proteome</keyword>
<feature type="binding site" evidence="11">
    <location>
        <position position="222"/>
    </location>
    <ligand>
        <name>Zn(2+)</name>
        <dbReference type="ChEBI" id="CHEBI:29105"/>
    </ligand>
</feature>
<evidence type="ECO:0000256" key="11">
    <source>
        <dbReference type="PIRSR" id="PIRSR038994-3"/>
    </source>
</evidence>
<dbReference type="PANTHER" id="PTHR11113:SF14">
    <property type="entry name" value="N-ACETYLGLUCOSAMINE-6-PHOSPHATE DEACETYLASE"/>
    <property type="match status" value="1"/>
</dbReference>
<feature type="binding site" evidence="10">
    <location>
        <position position="233"/>
    </location>
    <ligand>
        <name>substrate</name>
    </ligand>
</feature>
<dbReference type="Pfam" id="PF01979">
    <property type="entry name" value="Amidohydro_1"/>
    <property type="match status" value="1"/>
</dbReference>
<comment type="similarity">
    <text evidence="1 8">Belongs to the metallo-dependent hydrolases superfamily. NagA family.</text>
</comment>
<comment type="cofactor">
    <cofactor evidence="11">
        <name>a divalent metal cation</name>
        <dbReference type="ChEBI" id="CHEBI:60240"/>
    </cofactor>
    <text evidence="11">Binds 1 divalent metal cation per subunit.</text>
</comment>
<organism evidence="13 14">
    <name type="scientific">Candida boidinii</name>
    <name type="common">Yeast</name>
    <dbReference type="NCBI Taxonomy" id="5477"/>
    <lineage>
        <taxon>Eukaryota</taxon>
        <taxon>Fungi</taxon>
        <taxon>Dikarya</taxon>
        <taxon>Ascomycota</taxon>
        <taxon>Saccharomycotina</taxon>
        <taxon>Pichiomycetes</taxon>
        <taxon>Pichiales</taxon>
        <taxon>Pichiaceae</taxon>
        <taxon>Ogataea</taxon>
        <taxon>Ogataea/Candida clade</taxon>
    </lineage>
</organism>
<comment type="catalytic activity">
    <reaction evidence="7 8">
        <text>N-acetyl-D-glucosamine 6-phosphate + H2O = D-glucosamine 6-phosphate + acetate</text>
        <dbReference type="Rhea" id="RHEA:22936"/>
        <dbReference type="ChEBI" id="CHEBI:15377"/>
        <dbReference type="ChEBI" id="CHEBI:30089"/>
        <dbReference type="ChEBI" id="CHEBI:57513"/>
        <dbReference type="ChEBI" id="CHEBI:58725"/>
        <dbReference type="EC" id="3.5.1.25"/>
    </reaction>
</comment>
<evidence type="ECO:0000256" key="9">
    <source>
        <dbReference type="PIRSR" id="PIRSR038994-1"/>
    </source>
</evidence>
<dbReference type="InterPro" id="IPR003764">
    <property type="entry name" value="GlcNAc_6-P_deAcase"/>
</dbReference>
<gene>
    <name evidence="13" type="ORF">Cboi02_000332200</name>
</gene>
<evidence type="ECO:0000256" key="7">
    <source>
        <dbReference type="ARBA" id="ARBA00047647"/>
    </source>
</evidence>
<sequence>MSIVKFTNCYLCDRGELNKRDLYIDTKSGKIISEPIGEVEIKETDLLGQVLAPGFIDIQINGCYGFDYSHYESEEQYTLGYNKCMKNLLKTGTTSMCPTMITSTNKMYNKVLPHLSPKRVNDKCESLGAHLEGPFISLKKSGCHERKNITTAKEGFKSIKQMYGDDFTKHVRIVTGAPEVEGMLEMIPKLTEEGVVYSIGHTAASFDIAVEAVKKGASMVTHMYNAMPQPHHREPGVVGLAAYENSPYFGVIADGIHVHKAAAALLYHSTPDKFCLVTDAMNLMGLPDGSYKWEQQTINKDGFVLKLKGTDTIAGSATELPSCVQNLMSWAEIPLEKAVQTVTNNPARSVFAEDRKGFLDVGCDADLTVLNSSGKVLSVYKLGNEVYQAPTTSHL</sequence>
<dbReference type="InterPro" id="IPR011059">
    <property type="entry name" value="Metal-dep_hydrolase_composite"/>
</dbReference>
<feature type="binding site" evidence="10">
    <location>
        <position position="257"/>
    </location>
    <ligand>
        <name>substrate</name>
    </ligand>
</feature>
<evidence type="ECO:0000256" key="1">
    <source>
        <dbReference type="ARBA" id="ARBA00010716"/>
    </source>
</evidence>
<dbReference type="EC" id="3.5.1.25" evidence="2 8"/>
<reference evidence="13" key="1">
    <citation type="submission" date="2023-04" db="EMBL/GenBank/DDBJ databases">
        <title>Candida boidinii NBRC 10035.</title>
        <authorList>
            <person name="Ichikawa N."/>
            <person name="Sato H."/>
            <person name="Tonouchi N."/>
        </authorList>
    </citation>
    <scope>NUCLEOTIDE SEQUENCE</scope>
    <source>
        <strain evidence="13">NBRC 10035</strain>
    </source>
</reference>
<keyword evidence="4 11" id="KW-0479">Metal-binding</keyword>
<feature type="binding site" evidence="11">
    <location>
        <position position="201"/>
    </location>
    <ligand>
        <name>Zn(2+)</name>
        <dbReference type="ChEBI" id="CHEBI:29105"/>
    </ligand>
</feature>
<evidence type="ECO:0000256" key="5">
    <source>
        <dbReference type="ARBA" id="ARBA00022801"/>
    </source>
</evidence>
<evidence type="ECO:0000256" key="10">
    <source>
        <dbReference type="PIRSR" id="PIRSR038994-2"/>
    </source>
</evidence>
<protein>
    <recommendedName>
        <fullName evidence="3 8">N-acetylglucosamine-6-phosphate deacetylase</fullName>
        <ecNumber evidence="2 8">3.5.1.25</ecNumber>
    </recommendedName>
</protein>
<dbReference type="InterPro" id="IPR032466">
    <property type="entry name" value="Metal_Hydrolase"/>
</dbReference>
<dbReference type="Gene3D" id="2.30.40.10">
    <property type="entry name" value="Urease, subunit C, domain 1"/>
    <property type="match status" value="1"/>
</dbReference>
<feature type="binding site" evidence="11">
    <location>
        <position position="132"/>
    </location>
    <ligand>
        <name>Zn(2+)</name>
        <dbReference type="ChEBI" id="CHEBI:29105"/>
    </ligand>
</feature>
<comment type="caution">
    <text evidence="13">The sequence shown here is derived from an EMBL/GenBank/DDBJ whole genome shotgun (WGS) entry which is preliminary data.</text>
</comment>
<dbReference type="GO" id="GO:0046872">
    <property type="term" value="F:metal ion binding"/>
    <property type="evidence" value="ECO:0007669"/>
    <property type="project" value="UniProtKB-KW"/>
</dbReference>
<dbReference type="PIRSF" id="PIRSF038994">
    <property type="entry name" value="NagA"/>
    <property type="match status" value="1"/>
</dbReference>
<dbReference type="SUPFAM" id="SSF51556">
    <property type="entry name" value="Metallo-dependent hydrolases"/>
    <property type="match status" value="1"/>
</dbReference>
<proteinExistence type="inferred from homology"/>
<feature type="binding site" evidence="10">
    <location>
        <begin position="313"/>
        <end position="315"/>
    </location>
    <ligand>
        <name>substrate</name>
    </ligand>
</feature>
<dbReference type="SUPFAM" id="SSF51338">
    <property type="entry name" value="Composite domain of metallo-dependent hydrolases"/>
    <property type="match status" value="1"/>
</dbReference>
<feature type="binding site" evidence="10">
    <location>
        <position position="143"/>
    </location>
    <ligand>
        <name>substrate</name>
    </ligand>
</feature>
<evidence type="ECO:0000313" key="14">
    <source>
        <dbReference type="Proteomes" id="UP001165120"/>
    </source>
</evidence>
<feature type="domain" description="Amidohydrolase-related" evidence="12">
    <location>
        <begin position="51"/>
        <end position="386"/>
    </location>
</feature>
<evidence type="ECO:0000256" key="2">
    <source>
        <dbReference type="ARBA" id="ARBA00011899"/>
    </source>
</evidence>
<evidence type="ECO:0000313" key="13">
    <source>
        <dbReference type="EMBL" id="GME71720.1"/>
    </source>
</evidence>
<dbReference type="InterPro" id="IPR006680">
    <property type="entry name" value="Amidohydro-rel"/>
</dbReference>
<accession>A0A9W6T1X2</accession>
<dbReference type="GO" id="GO:0006046">
    <property type="term" value="P:N-acetylglucosamine catabolic process"/>
    <property type="evidence" value="ECO:0007669"/>
    <property type="project" value="TreeGrafter"/>
</dbReference>
<keyword evidence="6 8" id="KW-0119">Carbohydrate metabolism</keyword>